<name>A0ACB7PBN9_9PEZI</name>
<gene>
    <name evidence="1" type="ORF">F5144DRAFT_547682</name>
</gene>
<dbReference type="Proteomes" id="UP000724584">
    <property type="component" value="Unassembled WGS sequence"/>
</dbReference>
<organism evidence="1 2">
    <name type="scientific">Chaetomium tenue</name>
    <dbReference type="NCBI Taxonomy" id="1854479"/>
    <lineage>
        <taxon>Eukaryota</taxon>
        <taxon>Fungi</taxon>
        <taxon>Dikarya</taxon>
        <taxon>Ascomycota</taxon>
        <taxon>Pezizomycotina</taxon>
        <taxon>Sordariomycetes</taxon>
        <taxon>Sordariomycetidae</taxon>
        <taxon>Sordariales</taxon>
        <taxon>Chaetomiaceae</taxon>
        <taxon>Chaetomium</taxon>
    </lineage>
</organism>
<reference evidence="1 2" key="1">
    <citation type="journal article" date="2021" name="Nat. Commun.">
        <title>Genetic determinants of endophytism in the Arabidopsis root mycobiome.</title>
        <authorList>
            <person name="Mesny F."/>
            <person name="Miyauchi S."/>
            <person name="Thiergart T."/>
            <person name="Pickel B."/>
            <person name="Atanasova L."/>
            <person name="Karlsson M."/>
            <person name="Huettel B."/>
            <person name="Barry K.W."/>
            <person name="Haridas S."/>
            <person name="Chen C."/>
            <person name="Bauer D."/>
            <person name="Andreopoulos W."/>
            <person name="Pangilinan J."/>
            <person name="LaButti K."/>
            <person name="Riley R."/>
            <person name="Lipzen A."/>
            <person name="Clum A."/>
            <person name="Drula E."/>
            <person name="Henrissat B."/>
            <person name="Kohler A."/>
            <person name="Grigoriev I.V."/>
            <person name="Martin F.M."/>
            <person name="Hacquard S."/>
        </authorList>
    </citation>
    <scope>NUCLEOTIDE SEQUENCE [LARGE SCALE GENOMIC DNA]</scope>
    <source>
        <strain evidence="1 2">MPI-SDFR-AT-0079</strain>
    </source>
</reference>
<protein>
    <submittedName>
        <fullName evidence="1">Uncharacterized protein</fullName>
    </submittedName>
</protein>
<evidence type="ECO:0000313" key="1">
    <source>
        <dbReference type="EMBL" id="KAH6631597.1"/>
    </source>
</evidence>
<accession>A0ACB7PBN9</accession>
<dbReference type="EMBL" id="JAGIZQ010000004">
    <property type="protein sequence ID" value="KAH6631597.1"/>
    <property type="molecule type" value="Genomic_DNA"/>
</dbReference>
<proteinExistence type="predicted"/>
<comment type="caution">
    <text evidence="1">The sequence shown here is derived from an EMBL/GenBank/DDBJ whole genome shotgun (WGS) entry which is preliminary data.</text>
</comment>
<keyword evidence="2" id="KW-1185">Reference proteome</keyword>
<evidence type="ECO:0000313" key="2">
    <source>
        <dbReference type="Proteomes" id="UP000724584"/>
    </source>
</evidence>
<sequence>MEQPDSKGKGILNIVMPTLSGTLAMALIGMYAVKWYTGRKIKAAWTNSNPQAPYLDLESNGIQLPPYPIPSPSASSLSVEYFRVPYLIPVPPPPVPSPSVPSQKYKHLRVDVGSTKRPEDEWQLIPSLTRRSIICLDGFEDESLVCALPCYHVFHAVCIADWFNTERDTCPLCKARCPRGGQVQTVLPAQPQRAVLPA</sequence>